<dbReference type="AlphaFoldDB" id="A0A226DE01"/>
<feature type="signal peptide" evidence="2">
    <location>
        <begin position="1"/>
        <end position="31"/>
    </location>
</feature>
<dbReference type="EMBL" id="LNIX01000022">
    <property type="protein sequence ID" value="OXA43399.1"/>
    <property type="molecule type" value="Genomic_DNA"/>
</dbReference>
<accession>A0A226DE01</accession>
<protein>
    <submittedName>
        <fullName evidence="3">Uncharacterized protein</fullName>
    </submittedName>
</protein>
<feature type="region of interest" description="Disordered" evidence="1">
    <location>
        <begin position="299"/>
        <end position="318"/>
    </location>
</feature>
<name>A0A226DE01_FOLCA</name>
<evidence type="ECO:0000313" key="3">
    <source>
        <dbReference type="EMBL" id="OXA43399.1"/>
    </source>
</evidence>
<comment type="caution">
    <text evidence="3">The sequence shown here is derived from an EMBL/GenBank/DDBJ whole genome shotgun (WGS) entry which is preliminary data.</text>
</comment>
<keyword evidence="2" id="KW-0732">Signal</keyword>
<feature type="compositionally biased region" description="Basic and acidic residues" evidence="1">
    <location>
        <begin position="436"/>
        <end position="451"/>
    </location>
</feature>
<sequence length="459" mass="49766">MANFYREEGRICGVFPLVFTLLVLIIASTHGEPSAIMGSGGPPLDDDDVGSVLINTLHASVQTTTAPTPGATQHVIPDVEWMKLKAATKGAGLSDAKAERVLRAVRALDLKYHEVVDLKKVMMNPATSADYAERVRRALEDAVVDSNMKNSQYDTVASEHLPRNAINNADNNNHMASISNRVGKTWAGLAQSDLYSPFGKRSARAAGGSPTPDLMGGPHVFFGTPLTAPALPEDLDNLWVLASHIIPRKEAFELVQQAYLLKLTRSQVFDLQTEFASGKMTLTTGLELLEALKAKAALGGAGSPVTPPPQQPQQQPDLSQPLDVATLQRLQTVAELSGLDRANSTRLVRAVQNSGLAQEQVDLLGEAIQTSAPTGKDLDKLVDHLEETDFNQAYAAKKKQDGKRGVDSGESRGDEFLTTPEQAKGADWIYDQGIDNQHEQRNLNNDWHDGGHQGQQRQY</sequence>
<dbReference type="OrthoDB" id="10683945at2759"/>
<dbReference type="Proteomes" id="UP000198287">
    <property type="component" value="Unassembled WGS sequence"/>
</dbReference>
<reference evidence="3 4" key="1">
    <citation type="submission" date="2015-12" db="EMBL/GenBank/DDBJ databases">
        <title>The genome of Folsomia candida.</title>
        <authorList>
            <person name="Faddeeva A."/>
            <person name="Derks M.F."/>
            <person name="Anvar Y."/>
            <person name="Smit S."/>
            <person name="Van Straalen N."/>
            <person name="Roelofs D."/>
        </authorList>
    </citation>
    <scope>NUCLEOTIDE SEQUENCE [LARGE SCALE GENOMIC DNA]</scope>
    <source>
        <strain evidence="3 4">VU population</strain>
        <tissue evidence="3">Whole body</tissue>
    </source>
</reference>
<gene>
    <name evidence="3" type="ORF">Fcan01_21844</name>
</gene>
<evidence type="ECO:0000256" key="2">
    <source>
        <dbReference type="SAM" id="SignalP"/>
    </source>
</evidence>
<organism evidence="3 4">
    <name type="scientific">Folsomia candida</name>
    <name type="common">Springtail</name>
    <dbReference type="NCBI Taxonomy" id="158441"/>
    <lineage>
        <taxon>Eukaryota</taxon>
        <taxon>Metazoa</taxon>
        <taxon>Ecdysozoa</taxon>
        <taxon>Arthropoda</taxon>
        <taxon>Hexapoda</taxon>
        <taxon>Collembola</taxon>
        <taxon>Entomobryomorpha</taxon>
        <taxon>Isotomoidea</taxon>
        <taxon>Isotomidae</taxon>
        <taxon>Proisotominae</taxon>
        <taxon>Folsomia</taxon>
    </lineage>
</organism>
<evidence type="ECO:0000313" key="4">
    <source>
        <dbReference type="Proteomes" id="UP000198287"/>
    </source>
</evidence>
<feature type="region of interest" description="Disordered" evidence="1">
    <location>
        <begin position="396"/>
        <end position="459"/>
    </location>
</feature>
<feature type="compositionally biased region" description="Basic and acidic residues" evidence="1">
    <location>
        <begin position="398"/>
        <end position="415"/>
    </location>
</feature>
<proteinExistence type="predicted"/>
<feature type="chain" id="PRO_5012330236" evidence="2">
    <location>
        <begin position="32"/>
        <end position="459"/>
    </location>
</feature>
<evidence type="ECO:0000256" key="1">
    <source>
        <dbReference type="SAM" id="MobiDB-lite"/>
    </source>
</evidence>
<keyword evidence="4" id="KW-1185">Reference proteome</keyword>